<keyword evidence="4" id="KW-0560">Oxidoreductase</keyword>
<dbReference type="SUPFAM" id="SSF56425">
    <property type="entry name" value="Succinate dehydrogenase/fumarate reductase flavoprotein, catalytic domain"/>
    <property type="match status" value="1"/>
</dbReference>
<name>A0A370MV62_9BURK</name>
<dbReference type="Gene3D" id="3.50.50.60">
    <property type="entry name" value="FAD/NAD(P)-binding domain"/>
    <property type="match status" value="2"/>
</dbReference>
<dbReference type="GO" id="GO:0016491">
    <property type="term" value="F:oxidoreductase activity"/>
    <property type="evidence" value="ECO:0007669"/>
    <property type="project" value="UniProtKB-KW"/>
</dbReference>
<accession>A0A370MV62</accession>
<proteinExistence type="predicted"/>
<comment type="cofactor">
    <cofactor evidence="1">
        <name>FAD</name>
        <dbReference type="ChEBI" id="CHEBI:57692"/>
    </cofactor>
</comment>
<dbReference type="InterPro" id="IPR050315">
    <property type="entry name" value="FAD-oxidoreductase_2"/>
</dbReference>
<dbReference type="GO" id="GO:0008202">
    <property type="term" value="P:steroid metabolic process"/>
    <property type="evidence" value="ECO:0007669"/>
    <property type="project" value="UniProtKB-ARBA"/>
</dbReference>
<dbReference type="SUPFAM" id="SSF51905">
    <property type="entry name" value="FAD/NAD(P)-binding domain"/>
    <property type="match status" value="1"/>
</dbReference>
<protein>
    <submittedName>
        <fullName evidence="6">3-oxosteroid 1-dehydrogenase</fullName>
    </submittedName>
</protein>
<evidence type="ECO:0000256" key="3">
    <source>
        <dbReference type="ARBA" id="ARBA00022827"/>
    </source>
</evidence>
<keyword evidence="7" id="KW-1185">Reference proteome</keyword>
<evidence type="ECO:0000256" key="1">
    <source>
        <dbReference type="ARBA" id="ARBA00001974"/>
    </source>
</evidence>
<dbReference type="EMBL" id="QHKS01000067">
    <property type="protein sequence ID" value="RDJ97255.1"/>
    <property type="molecule type" value="Genomic_DNA"/>
</dbReference>
<evidence type="ECO:0000313" key="7">
    <source>
        <dbReference type="Proteomes" id="UP000254875"/>
    </source>
</evidence>
<dbReference type="AlphaFoldDB" id="A0A370MV62"/>
<evidence type="ECO:0000313" key="6">
    <source>
        <dbReference type="EMBL" id="RDJ97255.1"/>
    </source>
</evidence>
<dbReference type="PANTHER" id="PTHR43400">
    <property type="entry name" value="FUMARATE REDUCTASE"/>
    <property type="match status" value="1"/>
</dbReference>
<gene>
    <name evidence="6" type="ORF">DLM46_38455</name>
</gene>
<keyword evidence="2" id="KW-0285">Flavoprotein</keyword>
<dbReference type="RefSeq" id="WP_115110226.1">
    <property type="nucleotide sequence ID" value="NZ_QHKS01000067.1"/>
</dbReference>
<dbReference type="Proteomes" id="UP000254875">
    <property type="component" value="Unassembled WGS sequence"/>
</dbReference>
<dbReference type="OrthoDB" id="9813348at2"/>
<organism evidence="6 7">
    <name type="scientific">Paraburkholderia lacunae</name>
    <dbReference type="NCBI Taxonomy" id="2211104"/>
    <lineage>
        <taxon>Bacteria</taxon>
        <taxon>Pseudomonadati</taxon>
        <taxon>Pseudomonadota</taxon>
        <taxon>Betaproteobacteria</taxon>
        <taxon>Burkholderiales</taxon>
        <taxon>Burkholderiaceae</taxon>
        <taxon>Paraburkholderia</taxon>
    </lineage>
</organism>
<reference evidence="7" key="1">
    <citation type="submission" date="2018-05" db="EMBL/GenBank/DDBJ databases">
        <authorList>
            <person name="Feng T."/>
        </authorList>
    </citation>
    <scope>NUCLEOTIDE SEQUENCE [LARGE SCALE GENOMIC DNA]</scope>
    <source>
        <strain evidence="7">S27</strain>
    </source>
</reference>
<dbReference type="PANTHER" id="PTHR43400:SF10">
    <property type="entry name" value="3-OXOSTEROID 1-DEHYDROGENASE"/>
    <property type="match status" value="1"/>
</dbReference>
<dbReference type="InterPro" id="IPR027477">
    <property type="entry name" value="Succ_DH/fumarate_Rdtase_cat_sf"/>
</dbReference>
<keyword evidence="3" id="KW-0274">FAD</keyword>
<dbReference type="InterPro" id="IPR036188">
    <property type="entry name" value="FAD/NAD-bd_sf"/>
</dbReference>
<evidence type="ECO:0000259" key="5">
    <source>
        <dbReference type="Pfam" id="PF00890"/>
    </source>
</evidence>
<evidence type="ECO:0000256" key="2">
    <source>
        <dbReference type="ARBA" id="ARBA00022630"/>
    </source>
</evidence>
<dbReference type="InterPro" id="IPR003953">
    <property type="entry name" value="FAD-dep_OxRdtase_2_FAD-bd"/>
</dbReference>
<comment type="caution">
    <text evidence="6">The sequence shown here is derived from an EMBL/GenBank/DDBJ whole genome shotgun (WGS) entry which is preliminary data.</text>
</comment>
<sequence>MAKEITCDLVVVGSGAAGLATAITARKRDLDVIVLEKEPVFGGTTALSGGVLWIPLSKYGRQQNPADSVERVREYIMSETGNNYDAAAVECFIENGPRMVEFFEQETEMKFVPTLYPDYHPDAPGGVDIGRSILAAPYDIRGLGKDMRRLKPPLETITFMGMMFNSSNADLKHFFRATKSIVSFFYVARRLATHLKELALYRRGINVTSGNALAARLAKSALALEIPILTSTTVKELLSEDGKVAGVRASAADGDLRITARHGVVLACGGFPHDLKRIAQVYPHVKRGGEHLSPTPVGNTGDGLSMAEKMGGAVALGFADASAWMPVSKVPFGKGRTGVFPHLLDRYKPGVIGVLRNGRRFTNESNSYHDVGAALMRACEGERETAMWLICDKVALGKYGLGYAKPAPMPVGPLLRKGYLVKGETLGELARNCGIVPDALETTVSAYNLAAVRGEDPAFQRGRTSFNRYLADPDNQPNPCVAPIATGPFYAVKVVMGDLGTFDGLRTSVTGEVLRADGSQIEGLYAVGNDRRSVMGGNYPGAGITHGPNMTFGYVTGNAIATKAMARKEKVYA</sequence>
<dbReference type="Pfam" id="PF00890">
    <property type="entry name" value="FAD_binding_2"/>
    <property type="match status" value="1"/>
</dbReference>
<dbReference type="PRINTS" id="PR00469">
    <property type="entry name" value="PNDRDTASEII"/>
</dbReference>
<evidence type="ECO:0000256" key="4">
    <source>
        <dbReference type="ARBA" id="ARBA00023002"/>
    </source>
</evidence>
<feature type="domain" description="FAD-dependent oxidoreductase 2 FAD-binding" evidence="5">
    <location>
        <begin position="8"/>
        <end position="545"/>
    </location>
</feature>